<name>A0ACB7GY44_MANES</name>
<organism evidence="1 2">
    <name type="scientific">Manihot esculenta</name>
    <name type="common">Cassava</name>
    <name type="synonym">Jatropha manihot</name>
    <dbReference type="NCBI Taxonomy" id="3983"/>
    <lineage>
        <taxon>Eukaryota</taxon>
        <taxon>Viridiplantae</taxon>
        <taxon>Streptophyta</taxon>
        <taxon>Embryophyta</taxon>
        <taxon>Tracheophyta</taxon>
        <taxon>Spermatophyta</taxon>
        <taxon>Magnoliopsida</taxon>
        <taxon>eudicotyledons</taxon>
        <taxon>Gunneridae</taxon>
        <taxon>Pentapetalae</taxon>
        <taxon>rosids</taxon>
        <taxon>fabids</taxon>
        <taxon>Malpighiales</taxon>
        <taxon>Euphorbiaceae</taxon>
        <taxon>Crotonoideae</taxon>
        <taxon>Manihoteae</taxon>
        <taxon>Manihot</taxon>
    </lineage>
</organism>
<gene>
    <name evidence="1" type="ORF">MANES_10G038200v8</name>
</gene>
<evidence type="ECO:0000313" key="2">
    <source>
        <dbReference type="Proteomes" id="UP000091857"/>
    </source>
</evidence>
<keyword evidence="2" id="KW-1185">Reference proteome</keyword>
<evidence type="ECO:0000313" key="1">
    <source>
        <dbReference type="EMBL" id="KAG8645145.1"/>
    </source>
</evidence>
<dbReference type="EMBL" id="CM004396">
    <property type="protein sequence ID" value="KAG8645145.1"/>
    <property type="molecule type" value="Genomic_DNA"/>
</dbReference>
<reference evidence="2" key="1">
    <citation type="journal article" date="2016" name="Nat. Biotechnol.">
        <title>Sequencing wild and cultivated cassava and related species reveals extensive interspecific hybridization and genetic diversity.</title>
        <authorList>
            <person name="Bredeson J.V."/>
            <person name="Lyons J.B."/>
            <person name="Prochnik S.E."/>
            <person name="Wu G.A."/>
            <person name="Ha C.M."/>
            <person name="Edsinger-Gonzales E."/>
            <person name="Grimwood J."/>
            <person name="Schmutz J."/>
            <person name="Rabbi I.Y."/>
            <person name="Egesi C."/>
            <person name="Nauluvula P."/>
            <person name="Lebot V."/>
            <person name="Ndunguru J."/>
            <person name="Mkamilo G."/>
            <person name="Bart R.S."/>
            <person name="Setter T.L."/>
            <person name="Gleadow R.M."/>
            <person name="Kulakow P."/>
            <person name="Ferguson M.E."/>
            <person name="Rounsley S."/>
            <person name="Rokhsar D.S."/>
        </authorList>
    </citation>
    <scope>NUCLEOTIDE SEQUENCE [LARGE SCALE GENOMIC DNA]</scope>
    <source>
        <strain evidence="2">cv. AM560-2</strain>
    </source>
</reference>
<accession>A0ACB7GY44</accession>
<dbReference type="Proteomes" id="UP000091857">
    <property type="component" value="Chromosome 10"/>
</dbReference>
<proteinExistence type="predicted"/>
<comment type="caution">
    <text evidence="1">The sequence shown here is derived from an EMBL/GenBank/DDBJ whole genome shotgun (WGS) entry which is preliminary data.</text>
</comment>
<protein>
    <submittedName>
        <fullName evidence="1">Uncharacterized protein</fullName>
    </submittedName>
</protein>
<sequence length="372" mass="41670">MGSCISTVSNAEIDLHRGVIPETDLHRAVVKNDMIWLIYISSFTVTSHPRTQGGIIEAANLVCFCFSELAAATGHFINENVLGSGEFGVVYKGWVDEHSLKATSPEMGMPIAVKKLRDDSCQGQQEWLTEIKYLGHLCHPNLVKLMGYCIEDKNRLLVYEFMPNSSLDRHLFETGHSPVQTITWHHRIKVALNVAKALAFLHHEVDAIHRDVKPSNILLDANYNAKLSDFGLAKDGSVNSRTHVTTRVLGTEGYYAPEYMESGHLTTKCEVYSFGVVLLELLCGRPAIDINRPYKEANLVQWARPSLSPRKIFRILDARCFSPFFLSESVLKTAELISLCVSSKPMSRPTMREVVEALGKIQELNRNVISRA</sequence>